<proteinExistence type="predicted"/>
<feature type="domain" description="DUF3991" evidence="1">
    <location>
        <begin position="138"/>
        <end position="211"/>
    </location>
</feature>
<dbReference type="HOGENOM" id="CLU_027621_2_0_9"/>
<evidence type="ECO:0000259" key="1">
    <source>
        <dbReference type="Pfam" id="PF13154"/>
    </source>
</evidence>
<evidence type="ECO:0000313" key="3">
    <source>
        <dbReference type="Proteomes" id="UP000004968"/>
    </source>
</evidence>
<evidence type="ECO:0000313" key="2">
    <source>
        <dbReference type="EMBL" id="EFD00872.1"/>
    </source>
</evidence>
<dbReference type="AlphaFoldDB" id="D3ABE9"/>
<dbReference type="InterPro" id="IPR025054">
    <property type="entry name" value="DUF3991"/>
</dbReference>
<dbReference type="Pfam" id="PF13154">
    <property type="entry name" value="DUF3991"/>
    <property type="match status" value="1"/>
</dbReference>
<name>D3ABE9_9FIRM</name>
<reference evidence="2 3" key="1">
    <citation type="submission" date="2010-01" db="EMBL/GenBank/DDBJ databases">
        <authorList>
            <person name="Weinstock G."/>
            <person name="Sodergren E."/>
            <person name="Clifton S."/>
            <person name="Fulton L."/>
            <person name="Fulton B."/>
            <person name="Courtney L."/>
            <person name="Fronick C."/>
            <person name="Harrison M."/>
            <person name="Strong C."/>
            <person name="Farmer C."/>
            <person name="Delahaunty K."/>
            <person name="Markovic C."/>
            <person name="Hall O."/>
            <person name="Minx P."/>
            <person name="Tomlinson C."/>
            <person name="Mitreva M."/>
            <person name="Nelson J."/>
            <person name="Hou S."/>
            <person name="Wollam A."/>
            <person name="Pepin K.H."/>
            <person name="Johnson M."/>
            <person name="Bhonagiri V."/>
            <person name="Nash W.E."/>
            <person name="Warren W."/>
            <person name="Chinwalla A."/>
            <person name="Mardis E.R."/>
            <person name="Wilson R.K."/>
        </authorList>
    </citation>
    <scope>NUCLEOTIDE SEQUENCE [LARGE SCALE GENOMIC DNA]</scope>
    <source>
        <strain evidence="2 3">DSM 13479</strain>
    </source>
</reference>
<accession>D3ABE9</accession>
<dbReference type="Pfam" id="PF13155">
    <property type="entry name" value="Toprim_2"/>
    <property type="match status" value="1"/>
</dbReference>
<organism evidence="2 3">
    <name type="scientific">Hungatella hathewayi DSM 13479</name>
    <dbReference type="NCBI Taxonomy" id="566550"/>
    <lineage>
        <taxon>Bacteria</taxon>
        <taxon>Bacillati</taxon>
        <taxon>Bacillota</taxon>
        <taxon>Clostridia</taxon>
        <taxon>Lachnospirales</taxon>
        <taxon>Lachnospiraceae</taxon>
        <taxon>Hungatella</taxon>
    </lineage>
</organism>
<dbReference type="Proteomes" id="UP000004968">
    <property type="component" value="Unassembled WGS sequence"/>
</dbReference>
<gene>
    <name evidence="2" type="ORF">CLOSTHATH_00926</name>
</gene>
<protein>
    <recommendedName>
        <fullName evidence="1">DUF3991 domain-containing protein</fullName>
    </recommendedName>
</protein>
<dbReference type="EMBL" id="ACIO01000065">
    <property type="protein sequence ID" value="EFD00872.1"/>
    <property type="molecule type" value="Genomic_DNA"/>
</dbReference>
<sequence>MRIVWNNEEVDMVTKQKPMPFTKEEVEKIYNTNIIDFAVENGLILEKGDANTVHVKNSGGLYLFKHGRGFHWFTTGKHGNIVEFAMEYFGLSKVEAMESVLGSRAYGSTFTVAEPVKEKTKKMVLPPRDRNNNRAALYLVSDRKLDEDIVYALMDQGRIFQVRQEINGKKYINCAFVGYDQEDTPRYCSLREMKLHGGFRQDVENSDKTYGFLMPGRSKRVYEFEAPIDAISHATLCKRFGIDWTKDYRISEGCLSDRALERFLKNHPEIKEIVFCYDNDSEGHLPDGTPHNHGQVKAEEMKKKYEKLGYWTAIQTPHLKDFNQDLMEYYHFPEQEQEEKKGEEMER</sequence>
<dbReference type="Gene3D" id="3.40.1360.10">
    <property type="match status" value="1"/>
</dbReference>
<comment type="caution">
    <text evidence="2">The sequence shown here is derived from an EMBL/GenBank/DDBJ whole genome shotgun (WGS) entry which is preliminary data.</text>
</comment>
<dbReference type="SUPFAM" id="SSF57783">
    <property type="entry name" value="Zinc beta-ribbon"/>
    <property type="match status" value="1"/>
</dbReference>